<dbReference type="Pfam" id="PF00096">
    <property type="entry name" value="zf-C2H2"/>
    <property type="match status" value="2"/>
</dbReference>
<dbReference type="SUPFAM" id="SSF57667">
    <property type="entry name" value="beta-beta-alpha zinc fingers"/>
    <property type="match status" value="3"/>
</dbReference>
<comment type="subcellular location">
    <subcellularLocation>
        <location evidence="1">Nucleus</location>
    </subcellularLocation>
</comment>
<feature type="compositionally biased region" description="Low complexity" evidence="12">
    <location>
        <begin position="1157"/>
        <end position="1166"/>
    </location>
</feature>
<feature type="compositionally biased region" description="Low complexity" evidence="12">
    <location>
        <begin position="966"/>
        <end position="988"/>
    </location>
</feature>
<feature type="region of interest" description="Disordered" evidence="12">
    <location>
        <begin position="962"/>
        <end position="988"/>
    </location>
</feature>
<feature type="compositionally biased region" description="Low complexity" evidence="12">
    <location>
        <begin position="1226"/>
        <end position="1243"/>
    </location>
</feature>
<dbReference type="EMBL" id="JAGEUA010000005">
    <property type="protein sequence ID" value="KAL0978899.1"/>
    <property type="molecule type" value="Genomic_DNA"/>
</dbReference>
<feature type="region of interest" description="Disordered" evidence="12">
    <location>
        <begin position="1460"/>
        <end position="1495"/>
    </location>
</feature>
<dbReference type="Gene3D" id="3.30.160.60">
    <property type="entry name" value="Classic Zinc Finger"/>
    <property type="match status" value="5"/>
</dbReference>
<evidence type="ECO:0000256" key="12">
    <source>
        <dbReference type="SAM" id="MobiDB-lite"/>
    </source>
</evidence>
<evidence type="ECO:0000256" key="11">
    <source>
        <dbReference type="PROSITE-ProRule" id="PRU00042"/>
    </source>
</evidence>
<keyword evidence="3" id="KW-0479">Metal-binding</keyword>
<protein>
    <recommendedName>
        <fullName evidence="13">C2H2-type domain-containing protein</fullName>
    </recommendedName>
</protein>
<dbReference type="GO" id="GO:0003677">
    <property type="term" value="F:DNA binding"/>
    <property type="evidence" value="ECO:0007669"/>
    <property type="project" value="UniProtKB-KW"/>
</dbReference>
<reference evidence="14 15" key="1">
    <citation type="submission" date="2024-06" db="EMBL/GenBank/DDBJ databases">
        <authorList>
            <person name="Pan Q."/>
            <person name="Wen M."/>
            <person name="Jouanno E."/>
            <person name="Zahm M."/>
            <person name="Klopp C."/>
            <person name="Cabau C."/>
            <person name="Louis A."/>
            <person name="Berthelot C."/>
            <person name="Parey E."/>
            <person name="Roest Crollius H."/>
            <person name="Montfort J."/>
            <person name="Robinson-Rechavi M."/>
            <person name="Bouchez O."/>
            <person name="Lampietro C."/>
            <person name="Lopez Roques C."/>
            <person name="Donnadieu C."/>
            <person name="Postlethwait J."/>
            <person name="Bobe J."/>
            <person name="Verreycken H."/>
            <person name="Guiguen Y."/>
        </authorList>
    </citation>
    <scope>NUCLEOTIDE SEQUENCE [LARGE SCALE GENOMIC DNA]</scope>
    <source>
        <strain evidence="14">Up_M1</strain>
        <tissue evidence="14">Testis</tissue>
    </source>
</reference>
<proteinExistence type="inferred from homology"/>
<feature type="compositionally biased region" description="Low complexity" evidence="12">
    <location>
        <begin position="1090"/>
        <end position="1120"/>
    </location>
</feature>
<dbReference type="GO" id="GO:0008270">
    <property type="term" value="F:zinc ion binding"/>
    <property type="evidence" value="ECO:0007669"/>
    <property type="project" value="UniProtKB-KW"/>
</dbReference>
<keyword evidence="15" id="KW-1185">Reference proteome</keyword>
<feature type="region of interest" description="Disordered" evidence="12">
    <location>
        <begin position="265"/>
        <end position="298"/>
    </location>
</feature>
<dbReference type="InterPro" id="IPR013087">
    <property type="entry name" value="Znf_C2H2_type"/>
</dbReference>
<dbReference type="SMART" id="SM00355">
    <property type="entry name" value="ZnF_C2H2"/>
    <property type="match status" value="5"/>
</dbReference>
<dbReference type="PANTHER" id="PTHR45718">
    <property type="entry name" value="TRANSCRIPTIONAL ACTIVATOR CUBITUS INTERRUPTUS"/>
    <property type="match status" value="1"/>
</dbReference>
<comment type="similarity">
    <text evidence="2">Belongs to the GLI C2H2-type zinc-finger protein family.</text>
</comment>
<evidence type="ECO:0000256" key="6">
    <source>
        <dbReference type="ARBA" id="ARBA00022833"/>
    </source>
</evidence>
<dbReference type="FunFam" id="3.30.160.60:FF:000048">
    <property type="entry name" value="GLI family zinc finger 3"/>
    <property type="match status" value="1"/>
</dbReference>
<feature type="compositionally biased region" description="Polar residues" evidence="12">
    <location>
        <begin position="28"/>
        <end position="37"/>
    </location>
</feature>
<feature type="compositionally biased region" description="Polar residues" evidence="12">
    <location>
        <begin position="1477"/>
        <end position="1495"/>
    </location>
</feature>
<feature type="compositionally biased region" description="Gly residues" evidence="12">
    <location>
        <begin position="704"/>
        <end position="717"/>
    </location>
</feature>
<feature type="compositionally biased region" description="Polar residues" evidence="12">
    <location>
        <begin position="1245"/>
        <end position="1262"/>
    </location>
</feature>
<feature type="region of interest" description="Disordered" evidence="12">
    <location>
        <begin position="558"/>
        <end position="582"/>
    </location>
</feature>
<evidence type="ECO:0000256" key="8">
    <source>
        <dbReference type="ARBA" id="ARBA00023125"/>
    </source>
</evidence>
<evidence type="ECO:0000256" key="5">
    <source>
        <dbReference type="ARBA" id="ARBA00022771"/>
    </source>
</evidence>
<feature type="region of interest" description="Disordered" evidence="12">
    <location>
        <begin position="1308"/>
        <end position="1346"/>
    </location>
</feature>
<keyword evidence="6" id="KW-0862">Zinc</keyword>
<dbReference type="Proteomes" id="UP001557470">
    <property type="component" value="Unassembled WGS sequence"/>
</dbReference>
<feature type="region of interest" description="Disordered" evidence="12">
    <location>
        <begin position="1226"/>
        <end position="1283"/>
    </location>
</feature>
<keyword evidence="4" id="KW-0677">Repeat</keyword>
<keyword evidence="5 11" id="KW-0863">Zinc-finger</keyword>
<evidence type="ECO:0000256" key="2">
    <source>
        <dbReference type="ARBA" id="ARBA00010831"/>
    </source>
</evidence>
<feature type="domain" description="C2H2-type" evidence="13">
    <location>
        <begin position="346"/>
        <end position="373"/>
    </location>
</feature>
<name>A0ABD0WPY3_UMBPY</name>
<sequence length="1525" mass="164032">MPVDMQPHQGLYHYDSTTNHPTRGLTPSGRSPYSDASSLRGPPHNGQPQDCRNMYSPMTPNPRVIPTSVVNSMDQYMRPPLAPPPHSMMGHRSMNHSSEGGISAPYCHNNLMSSHHGFPHGQGPDHLGDGSRFSTPRSMLNLSKKRALSISPLSDASVDLQTVIRTSPNSLVAFVNSRCGPSGASSYGHLSVGAMSPSMGYSNSMNYQSRQHTSMYGGHTPGHCHAPPPRLPPHNPRLHAPKHGHLKTEPVLGSVMDGINIKSLDERSDGDVASPSSIGTQDPLMGLLDGRDDLDKEEKPEPEAIYETNCHWESCSKEFDTQEQLVHHINNEHIHGEKKEFVCHWQECSREQRPFKAQYMLVVHMRRHTGEKPHRCTFEGCNKAYSRLENLKTHLRSHTGEKPYVCEHEGCNKAFSNASDRAKHQNRTHSNEKPYVCKIPGCTKRYTDPSSLRKHVKTVHGPEAHITKKHRGDTGPRLPGSSLTPAGHSGDLLLEKEEGGHREDCKLLVPESALKSQPSPGGQSSCSSERSPLGSANNNDSGVEMNLNAAGSLDDLTALEDGGAGGGGEAGGGGQGTAGMGGMSTQALKRLENLKIDKLKQVRRPTLPGRCCGTNKLPAISGGQGDMMGGMCAPSPLLSNRRVMELSNHDLGGGPSGMSCPINDRRGSGLSTSSLSSAYTVSRRSSMVSPYLSSRRSSDVSQLGGVGNGGGFLGSDQGGDPPPPETNLRGGPCHGIKGGGGLPGLHSLTPAQQYSLKAKYAAATGGPPPTPLPNMEQGPGTTGRRGRFLSDYQGQPIPEFLQQGVPRRHSANIGEYGTGIIYPHQAPGNATRRASDPVRSTGHSQALPKVQRFNSLNNVAMMGRRNALQHCGSDANIARHMYSPRPPSITENVMMEAMAMDSHVGTLDARNQGVMLPPSERGFLGYQSDHMVCTSSQLSPNHDSLGCLDQGYRTQGQISMQGGLYQGTSSRPGQTQGQGGPIQPDGISNTLLQQTEYSMSTCQLSPSGHQYPNGGAGPWGENSHIQTPHGALQTGMQYQEQATLQGQTQGVYSNQQGLYSQGPVGEHKLNIKPEQQQYHPALASPDACQKHLNQQQQRLHQGQTPMSPQSSYTQASQSSQGMQRTTNPSCNFHGAGMENQNQASIQQGQQHGSFPQSGGLSLATAGLGAGGRSQTPMMQVKEMMVRNYVQSQQALMWGEEPEQRAIGVDGKPLPLSDGMDITPQQVAMMQQQQQQQSSHHPQQNPYPNQGSSYPSYVTNHNLMSPPAHNRGGPSSNSAIPPKELAMMGLPGGPASCYNQDMGIPVVPRPPLSRKPLSRQNSLQSQGGVGYLGSPPQLSPVHSASSPRRVVRLAPVQSPQTPLQEIFSPSNNNNMYYPGQISLQHPEMDKLQIQQINHTHQDPIQTGPCVNQLQQHLVSHMDHQGNKSVSHAYPSESTPISNALENLDLDNAQIDFTSIIDDPDPSSFSDVNPPLHGGSSQTSSRLTTPQTSITLPPSGLSNMAVGDMTSMLTSLAGENKYLNTLS</sequence>
<feature type="region of interest" description="Disordered" evidence="12">
    <location>
        <begin position="448"/>
        <end position="491"/>
    </location>
</feature>
<dbReference type="InterPro" id="IPR036236">
    <property type="entry name" value="Znf_C2H2_sf"/>
</dbReference>
<keyword evidence="10" id="KW-0539">Nucleus</keyword>
<dbReference type="Pfam" id="PF23561">
    <property type="entry name" value="zf-C2H2_15"/>
    <property type="match status" value="1"/>
</dbReference>
<feature type="region of interest" description="Disordered" evidence="12">
    <location>
        <begin position="761"/>
        <end position="785"/>
    </location>
</feature>
<feature type="region of interest" description="Disordered" evidence="12">
    <location>
        <begin position="1"/>
        <end position="63"/>
    </location>
</feature>
<dbReference type="GO" id="GO:0005634">
    <property type="term" value="C:nucleus"/>
    <property type="evidence" value="ECO:0007669"/>
    <property type="project" value="UniProtKB-SubCell"/>
</dbReference>
<feature type="compositionally biased region" description="Polar residues" evidence="12">
    <location>
        <begin position="1121"/>
        <end position="1130"/>
    </location>
</feature>
<dbReference type="InterPro" id="IPR043359">
    <property type="entry name" value="GLI-like"/>
</dbReference>
<evidence type="ECO:0000256" key="3">
    <source>
        <dbReference type="ARBA" id="ARBA00022723"/>
    </source>
</evidence>
<evidence type="ECO:0000256" key="1">
    <source>
        <dbReference type="ARBA" id="ARBA00004123"/>
    </source>
</evidence>
<dbReference type="PANTHER" id="PTHR45718:SF2">
    <property type="entry name" value="ZINC FINGER PROTEIN GLI1"/>
    <property type="match status" value="1"/>
</dbReference>
<evidence type="ECO:0000313" key="14">
    <source>
        <dbReference type="EMBL" id="KAL0978899.1"/>
    </source>
</evidence>
<comment type="caution">
    <text evidence="14">The sequence shown here is derived from an EMBL/GenBank/DDBJ whole genome shotgun (WGS) entry which is preliminary data.</text>
</comment>
<evidence type="ECO:0000256" key="7">
    <source>
        <dbReference type="ARBA" id="ARBA00023015"/>
    </source>
</evidence>
<feature type="compositionally biased region" description="Polar residues" evidence="12">
    <location>
        <begin position="690"/>
        <end position="701"/>
    </location>
</feature>
<feature type="region of interest" description="Disordered" evidence="12">
    <location>
        <begin position="1002"/>
        <end position="1028"/>
    </location>
</feature>
<dbReference type="FunFam" id="3.30.160.60:FF:000031">
    <property type="entry name" value="GLI family zinc finger 3"/>
    <property type="match status" value="1"/>
</dbReference>
<accession>A0ABD0WPY3</accession>
<feature type="domain" description="C2H2-type" evidence="13">
    <location>
        <begin position="374"/>
        <end position="403"/>
    </location>
</feature>
<feature type="region of interest" description="Disordered" evidence="12">
    <location>
        <begin position="513"/>
        <end position="546"/>
    </location>
</feature>
<dbReference type="FunFam" id="3.30.160.60:FF:000068">
    <property type="entry name" value="GLI family zinc finger 3"/>
    <property type="match status" value="1"/>
</dbReference>
<feature type="region of interest" description="Disordered" evidence="12">
    <location>
        <begin position="822"/>
        <end position="844"/>
    </location>
</feature>
<evidence type="ECO:0000256" key="4">
    <source>
        <dbReference type="ARBA" id="ARBA00022737"/>
    </source>
</evidence>
<feature type="domain" description="C2H2-type" evidence="13">
    <location>
        <begin position="435"/>
        <end position="465"/>
    </location>
</feature>
<organism evidence="14 15">
    <name type="scientific">Umbra pygmaea</name>
    <name type="common">Eastern mudminnow</name>
    <dbReference type="NCBI Taxonomy" id="75934"/>
    <lineage>
        <taxon>Eukaryota</taxon>
        <taxon>Metazoa</taxon>
        <taxon>Chordata</taxon>
        <taxon>Craniata</taxon>
        <taxon>Vertebrata</taxon>
        <taxon>Euteleostomi</taxon>
        <taxon>Actinopterygii</taxon>
        <taxon>Neopterygii</taxon>
        <taxon>Teleostei</taxon>
        <taxon>Protacanthopterygii</taxon>
        <taxon>Esociformes</taxon>
        <taxon>Umbridae</taxon>
        <taxon>Umbra</taxon>
    </lineage>
</organism>
<keyword evidence="8" id="KW-0238">DNA-binding</keyword>
<feature type="compositionally biased region" description="Low complexity" evidence="12">
    <location>
        <begin position="1140"/>
        <end position="1150"/>
    </location>
</feature>
<feature type="compositionally biased region" description="Gly residues" evidence="12">
    <location>
        <begin position="562"/>
        <end position="582"/>
    </location>
</feature>
<keyword evidence="9" id="KW-0804">Transcription</keyword>
<feature type="compositionally biased region" description="Low complexity" evidence="12">
    <location>
        <begin position="516"/>
        <end position="528"/>
    </location>
</feature>
<dbReference type="InterPro" id="IPR056436">
    <property type="entry name" value="Znf-C2H2_ZIC1-5/GLI1-3-like"/>
</dbReference>
<feature type="compositionally biased region" description="Basic and acidic residues" evidence="12">
    <location>
        <begin position="289"/>
        <end position="298"/>
    </location>
</feature>
<keyword evidence="7" id="KW-0805">Transcription regulation</keyword>
<gene>
    <name evidence="14" type="ORF">UPYG_G00177350</name>
</gene>
<dbReference type="PROSITE" id="PS50157">
    <property type="entry name" value="ZINC_FINGER_C2H2_2"/>
    <property type="match status" value="5"/>
</dbReference>
<dbReference type="FunFam" id="3.30.160.60:FF:000019">
    <property type="entry name" value="GLI family zinc finger 3"/>
    <property type="match status" value="1"/>
</dbReference>
<evidence type="ECO:0000256" key="9">
    <source>
        <dbReference type="ARBA" id="ARBA00023163"/>
    </source>
</evidence>
<feature type="domain" description="C2H2-type" evidence="13">
    <location>
        <begin position="308"/>
        <end position="340"/>
    </location>
</feature>
<dbReference type="PROSITE" id="PS00028">
    <property type="entry name" value="ZINC_FINGER_C2H2_1"/>
    <property type="match status" value="4"/>
</dbReference>
<evidence type="ECO:0000256" key="10">
    <source>
        <dbReference type="ARBA" id="ARBA00023242"/>
    </source>
</evidence>
<dbReference type="GO" id="GO:0010468">
    <property type="term" value="P:regulation of gene expression"/>
    <property type="evidence" value="ECO:0007669"/>
    <property type="project" value="UniProtKB-ARBA"/>
</dbReference>
<evidence type="ECO:0000259" key="13">
    <source>
        <dbReference type="PROSITE" id="PS50157"/>
    </source>
</evidence>
<feature type="domain" description="C2H2-type" evidence="13">
    <location>
        <begin position="404"/>
        <end position="434"/>
    </location>
</feature>
<feature type="compositionally biased region" description="Low complexity" evidence="12">
    <location>
        <begin position="1460"/>
        <end position="1469"/>
    </location>
</feature>
<dbReference type="FunFam" id="3.30.160.60:FF:000036">
    <property type="entry name" value="GLI family zinc finger 3"/>
    <property type="match status" value="1"/>
</dbReference>
<feature type="region of interest" description="Disordered" evidence="12">
    <location>
        <begin position="1088"/>
        <end position="1173"/>
    </location>
</feature>
<feature type="region of interest" description="Disordered" evidence="12">
    <location>
        <begin position="690"/>
        <end position="727"/>
    </location>
</feature>
<evidence type="ECO:0000313" key="15">
    <source>
        <dbReference type="Proteomes" id="UP001557470"/>
    </source>
</evidence>